<feature type="non-terminal residue" evidence="2">
    <location>
        <position position="1"/>
    </location>
</feature>
<dbReference type="Proteomes" id="UP000011080">
    <property type="component" value="Unassembled WGS sequence"/>
</dbReference>
<sequence>SHDHGCHPRRQPFPAFPALKYSAPASHQPKSVTSKHGTHPIQ</sequence>
<protein>
    <submittedName>
        <fullName evidence="2">Uncharacterized protein</fullName>
    </submittedName>
</protein>
<dbReference type="EMBL" id="JH880360">
    <property type="protein sequence ID" value="ELR62307.1"/>
    <property type="molecule type" value="Genomic_DNA"/>
</dbReference>
<name>L8J4H1_9CETA</name>
<reference evidence="2 3" key="1">
    <citation type="journal article" date="2012" name="Nat. Genet.">
        <title>The yak genome and adaptation to life at high altitude.</title>
        <authorList>
            <person name="Qiu Q."/>
            <person name="Zhang G."/>
            <person name="Ma T."/>
            <person name="Qian W."/>
            <person name="Wang J."/>
            <person name="Ye Z."/>
            <person name="Cao C."/>
            <person name="Hu Q."/>
            <person name="Kim J."/>
            <person name="Larkin D.M."/>
            <person name="Auvil L."/>
            <person name="Capitanu B."/>
            <person name="Ma J."/>
            <person name="Lewin H.A."/>
            <person name="Qian X."/>
            <person name="Lang Y."/>
            <person name="Zhou R."/>
            <person name="Wang L."/>
            <person name="Wang K."/>
            <person name="Xia J."/>
            <person name="Liao S."/>
            <person name="Pan S."/>
            <person name="Lu X."/>
            <person name="Hou H."/>
            <person name="Wang Y."/>
            <person name="Zang X."/>
            <person name="Yin Y."/>
            <person name="Ma H."/>
            <person name="Zhang J."/>
            <person name="Wang Z."/>
            <person name="Zhang Y."/>
            <person name="Zhang D."/>
            <person name="Yonezawa T."/>
            <person name="Hasegawa M."/>
            <person name="Zhong Y."/>
            <person name="Liu W."/>
            <person name="Zhang Y."/>
            <person name="Huang Z."/>
            <person name="Zhang S."/>
            <person name="Long R."/>
            <person name="Yang H."/>
            <person name="Wang J."/>
            <person name="Lenstra J.A."/>
            <person name="Cooper D.N."/>
            <person name="Wu Y."/>
            <person name="Wang J."/>
            <person name="Shi P."/>
            <person name="Wang J."/>
            <person name="Liu J."/>
        </authorList>
    </citation>
    <scope>NUCLEOTIDE SEQUENCE [LARGE SCALE GENOMIC DNA]</scope>
    <source>
        <strain evidence="3">yakQH1</strain>
    </source>
</reference>
<gene>
    <name evidence="2" type="ORF">M91_09868</name>
</gene>
<feature type="compositionally biased region" description="Polar residues" evidence="1">
    <location>
        <begin position="28"/>
        <end position="42"/>
    </location>
</feature>
<evidence type="ECO:0000313" key="3">
    <source>
        <dbReference type="Proteomes" id="UP000011080"/>
    </source>
</evidence>
<evidence type="ECO:0000256" key="1">
    <source>
        <dbReference type="SAM" id="MobiDB-lite"/>
    </source>
</evidence>
<feature type="region of interest" description="Disordered" evidence="1">
    <location>
        <begin position="1"/>
        <end position="42"/>
    </location>
</feature>
<proteinExistence type="predicted"/>
<dbReference type="AlphaFoldDB" id="L8J4H1"/>
<evidence type="ECO:0000313" key="2">
    <source>
        <dbReference type="EMBL" id="ELR62307.1"/>
    </source>
</evidence>
<organism evidence="2 3">
    <name type="scientific">Bos mutus</name>
    <name type="common">wild yak</name>
    <dbReference type="NCBI Taxonomy" id="72004"/>
    <lineage>
        <taxon>Eukaryota</taxon>
        <taxon>Metazoa</taxon>
        <taxon>Chordata</taxon>
        <taxon>Craniata</taxon>
        <taxon>Vertebrata</taxon>
        <taxon>Euteleostomi</taxon>
        <taxon>Mammalia</taxon>
        <taxon>Eutheria</taxon>
        <taxon>Laurasiatheria</taxon>
        <taxon>Artiodactyla</taxon>
        <taxon>Ruminantia</taxon>
        <taxon>Pecora</taxon>
        <taxon>Bovidae</taxon>
        <taxon>Bovinae</taxon>
        <taxon>Bos</taxon>
    </lineage>
</organism>
<accession>L8J4H1</accession>